<feature type="compositionally biased region" description="Basic and acidic residues" evidence="1">
    <location>
        <begin position="152"/>
        <end position="164"/>
    </location>
</feature>
<gene>
    <name evidence="2" type="ORF">BD410DRAFT_810276</name>
</gene>
<feature type="compositionally biased region" description="Basic and acidic residues" evidence="1">
    <location>
        <begin position="187"/>
        <end position="202"/>
    </location>
</feature>
<dbReference type="EMBL" id="ML170470">
    <property type="protein sequence ID" value="TDL13764.1"/>
    <property type="molecule type" value="Genomic_DNA"/>
</dbReference>
<dbReference type="Proteomes" id="UP000294933">
    <property type="component" value="Unassembled WGS sequence"/>
</dbReference>
<sequence>MSAEPGTYTIQNVRHRSFATQSPESTVVADADTDAGPSYGPNLRKMSWTISRLNNDKYTIKNIETEGYAASTTRPVFGDGISQNLYNCANTELFLGLTDGELLTAISLENTPNNRSNQWILTRVSPCQEENAKLRDSIERLKETAAKASGDAQREIERHEHEDGQLQAKLARLEEEEAKLRGSVAQLKEDARREKERHEAEIKTPNSVPKPEKRSCVIM</sequence>
<organism evidence="2 3">
    <name type="scientific">Rickenella mellea</name>
    <dbReference type="NCBI Taxonomy" id="50990"/>
    <lineage>
        <taxon>Eukaryota</taxon>
        <taxon>Fungi</taxon>
        <taxon>Dikarya</taxon>
        <taxon>Basidiomycota</taxon>
        <taxon>Agaricomycotina</taxon>
        <taxon>Agaricomycetes</taxon>
        <taxon>Hymenochaetales</taxon>
        <taxon>Rickenellaceae</taxon>
        <taxon>Rickenella</taxon>
    </lineage>
</organism>
<proteinExistence type="predicted"/>
<feature type="compositionally biased region" description="Basic and acidic residues" evidence="1">
    <location>
        <begin position="210"/>
        <end position="219"/>
    </location>
</feature>
<keyword evidence="3" id="KW-1185">Reference proteome</keyword>
<feature type="region of interest" description="Disordered" evidence="1">
    <location>
        <begin position="182"/>
        <end position="219"/>
    </location>
</feature>
<protein>
    <submittedName>
        <fullName evidence="2">Uncharacterized protein</fullName>
    </submittedName>
</protein>
<dbReference type="AlphaFoldDB" id="A0A4Y7PEE4"/>
<reference evidence="2 3" key="1">
    <citation type="submission" date="2018-06" db="EMBL/GenBank/DDBJ databases">
        <title>A transcriptomic atlas of mushroom development highlights an independent origin of complex multicellularity.</title>
        <authorList>
            <consortium name="DOE Joint Genome Institute"/>
            <person name="Krizsan K."/>
            <person name="Almasi E."/>
            <person name="Merenyi Z."/>
            <person name="Sahu N."/>
            <person name="Viragh M."/>
            <person name="Koszo T."/>
            <person name="Mondo S."/>
            <person name="Kiss B."/>
            <person name="Balint B."/>
            <person name="Kues U."/>
            <person name="Barry K."/>
            <person name="Hegedus J.C."/>
            <person name="Henrissat B."/>
            <person name="Johnson J."/>
            <person name="Lipzen A."/>
            <person name="Ohm R."/>
            <person name="Nagy I."/>
            <person name="Pangilinan J."/>
            <person name="Yan J."/>
            <person name="Xiong Y."/>
            <person name="Grigoriev I.V."/>
            <person name="Hibbett D.S."/>
            <person name="Nagy L.G."/>
        </authorList>
    </citation>
    <scope>NUCLEOTIDE SEQUENCE [LARGE SCALE GENOMIC DNA]</scope>
    <source>
        <strain evidence="2 3">SZMC22713</strain>
    </source>
</reference>
<evidence type="ECO:0000256" key="1">
    <source>
        <dbReference type="SAM" id="MobiDB-lite"/>
    </source>
</evidence>
<dbReference type="STRING" id="50990.A0A4Y7PEE4"/>
<dbReference type="VEuPathDB" id="FungiDB:BD410DRAFT_810276"/>
<feature type="region of interest" description="Disordered" evidence="1">
    <location>
        <begin position="146"/>
        <end position="165"/>
    </location>
</feature>
<name>A0A4Y7PEE4_9AGAM</name>
<evidence type="ECO:0000313" key="3">
    <source>
        <dbReference type="Proteomes" id="UP000294933"/>
    </source>
</evidence>
<feature type="region of interest" description="Disordered" evidence="1">
    <location>
        <begin position="15"/>
        <end position="40"/>
    </location>
</feature>
<dbReference type="OrthoDB" id="3266227at2759"/>
<evidence type="ECO:0000313" key="2">
    <source>
        <dbReference type="EMBL" id="TDL13764.1"/>
    </source>
</evidence>
<accession>A0A4Y7PEE4</accession>
<feature type="compositionally biased region" description="Polar residues" evidence="1">
    <location>
        <begin position="15"/>
        <end position="25"/>
    </location>
</feature>